<evidence type="ECO:0000313" key="3">
    <source>
        <dbReference type="Proteomes" id="UP000070544"/>
    </source>
</evidence>
<organism evidence="2 3">
    <name type="scientific">Gonapodya prolifera (strain JEL478)</name>
    <name type="common">Monoblepharis prolifera</name>
    <dbReference type="NCBI Taxonomy" id="1344416"/>
    <lineage>
        <taxon>Eukaryota</taxon>
        <taxon>Fungi</taxon>
        <taxon>Fungi incertae sedis</taxon>
        <taxon>Chytridiomycota</taxon>
        <taxon>Chytridiomycota incertae sedis</taxon>
        <taxon>Monoblepharidomycetes</taxon>
        <taxon>Monoblepharidales</taxon>
        <taxon>Gonapodyaceae</taxon>
        <taxon>Gonapodya</taxon>
    </lineage>
</organism>
<protein>
    <submittedName>
        <fullName evidence="2">Uncharacterized protein</fullName>
    </submittedName>
</protein>
<reference evidence="2 3" key="1">
    <citation type="journal article" date="2015" name="Genome Biol. Evol.">
        <title>Phylogenomic analyses indicate that early fungi evolved digesting cell walls of algal ancestors of land plants.</title>
        <authorList>
            <person name="Chang Y."/>
            <person name="Wang S."/>
            <person name="Sekimoto S."/>
            <person name="Aerts A.L."/>
            <person name="Choi C."/>
            <person name="Clum A."/>
            <person name="LaButti K.M."/>
            <person name="Lindquist E.A."/>
            <person name="Yee Ngan C."/>
            <person name="Ohm R.A."/>
            <person name="Salamov A.A."/>
            <person name="Grigoriev I.V."/>
            <person name="Spatafora J.W."/>
            <person name="Berbee M.L."/>
        </authorList>
    </citation>
    <scope>NUCLEOTIDE SEQUENCE [LARGE SCALE GENOMIC DNA]</scope>
    <source>
        <strain evidence="2 3">JEL478</strain>
    </source>
</reference>
<evidence type="ECO:0000313" key="2">
    <source>
        <dbReference type="EMBL" id="KXS14678.1"/>
    </source>
</evidence>
<name>A0A139AD49_GONPJ</name>
<dbReference type="EMBL" id="KQ965767">
    <property type="protein sequence ID" value="KXS14678.1"/>
    <property type="molecule type" value="Genomic_DNA"/>
</dbReference>
<evidence type="ECO:0000256" key="1">
    <source>
        <dbReference type="SAM" id="Coils"/>
    </source>
</evidence>
<gene>
    <name evidence="2" type="ORF">M427DRAFT_44875</name>
</gene>
<dbReference type="Proteomes" id="UP000070544">
    <property type="component" value="Unassembled WGS sequence"/>
</dbReference>
<keyword evidence="3" id="KW-1185">Reference proteome</keyword>
<dbReference type="PROSITE" id="PS51257">
    <property type="entry name" value="PROKAR_LIPOPROTEIN"/>
    <property type="match status" value="1"/>
</dbReference>
<dbReference type="AlphaFoldDB" id="A0A139AD49"/>
<feature type="coiled-coil region" evidence="1">
    <location>
        <begin position="67"/>
        <end position="129"/>
    </location>
</feature>
<proteinExistence type="predicted"/>
<accession>A0A139AD49</accession>
<keyword evidence="1" id="KW-0175">Coiled coil</keyword>
<sequence length="197" mass="22061">MSIPYSKKEIFLLTRSKAMVNSVLGISCSTLELMISVNNNCEDCLIVKISAIFFIKSSTMDPKDLIIADLQRKLRESEQRVLAAEQEAAQAKQEASEANQEAFEAKQEAFQAKQEASEAKEKAIKAENRADDVIAWNSLNVLRSKGFTNANTAIVYPIFYQNGEIRVKNAFENMCGYIQSDKGKQIDVRVEHGVIFV</sequence>